<dbReference type="Pfam" id="PF00078">
    <property type="entry name" value="RVT_1"/>
    <property type="match status" value="1"/>
</dbReference>
<dbReference type="PANTHER" id="PTHR47027">
    <property type="entry name" value="REVERSE TRANSCRIPTASE DOMAIN-CONTAINING PROTEIN"/>
    <property type="match status" value="1"/>
</dbReference>
<name>A0A8S2DXX0_9BILA</name>
<organism evidence="2 4">
    <name type="scientific">Didymodactylos carnosus</name>
    <dbReference type="NCBI Taxonomy" id="1234261"/>
    <lineage>
        <taxon>Eukaryota</taxon>
        <taxon>Metazoa</taxon>
        <taxon>Spiralia</taxon>
        <taxon>Gnathifera</taxon>
        <taxon>Rotifera</taxon>
        <taxon>Eurotatoria</taxon>
        <taxon>Bdelloidea</taxon>
        <taxon>Philodinida</taxon>
        <taxon>Philodinidae</taxon>
        <taxon>Didymodactylos</taxon>
    </lineage>
</organism>
<evidence type="ECO:0000313" key="4">
    <source>
        <dbReference type="Proteomes" id="UP000677228"/>
    </source>
</evidence>
<proteinExistence type="predicted"/>
<dbReference type="EMBL" id="CAJOBA010006467">
    <property type="protein sequence ID" value="CAF3773643.1"/>
    <property type="molecule type" value="Genomic_DNA"/>
</dbReference>
<feature type="domain" description="Reverse transcriptase" evidence="1">
    <location>
        <begin position="94"/>
        <end position="365"/>
    </location>
</feature>
<dbReference type="Proteomes" id="UP000682733">
    <property type="component" value="Unassembled WGS sequence"/>
</dbReference>
<dbReference type="EMBL" id="CAJNOK010006461">
    <property type="protein sequence ID" value="CAF1004369.1"/>
    <property type="molecule type" value="Genomic_DNA"/>
</dbReference>
<reference evidence="2" key="1">
    <citation type="submission" date="2021-02" db="EMBL/GenBank/DDBJ databases">
        <authorList>
            <person name="Nowell W R."/>
        </authorList>
    </citation>
    <scope>NUCLEOTIDE SEQUENCE</scope>
</reference>
<evidence type="ECO:0000313" key="3">
    <source>
        <dbReference type="EMBL" id="CAF3773643.1"/>
    </source>
</evidence>
<dbReference type="Proteomes" id="UP000677228">
    <property type="component" value="Unassembled WGS sequence"/>
</dbReference>
<dbReference type="InterPro" id="IPR043502">
    <property type="entry name" value="DNA/RNA_pol_sf"/>
</dbReference>
<dbReference type="AlphaFoldDB" id="A0A8S2DXX0"/>
<evidence type="ECO:0000259" key="1">
    <source>
        <dbReference type="PROSITE" id="PS50878"/>
    </source>
</evidence>
<gene>
    <name evidence="2" type="ORF">OVA965_LOCUS14724</name>
    <name evidence="3" type="ORF">TMI583_LOCUS14727</name>
</gene>
<accession>A0A8S2DXX0</accession>
<evidence type="ECO:0000313" key="2">
    <source>
        <dbReference type="EMBL" id="CAF1004369.1"/>
    </source>
</evidence>
<comment type="caution">
    <text evidence="2">The sequence shown here is derived from an EMBL/GenBank/DDBJ whole genome shotgun (WGS) entry which is preliminary data.</text>
</comment>
<dbReference type="PANTHER" id="PTHR47027:SF8">
    <property type="entry name" value="RIBONUCLEASE H"/>
    <property type="match status" value="1"/>
</dbReference>
<dbReference type="CDD" id="cd01650">
    <property type="entry name" value="RT_nLTR_like"/>
    <property type="match status" value="1"/>
</dbReference>
<protein>
    <recommendedName>
        <fullName evidence="1">Reverse transcriptase domain-containing protein</fullName>
    </recommendedName>
</protein>
<dbReference type="InterPro" id="IPR000477">
    <property type="entry name" value="RT_dom"/>
</dbReference>
<dbReference type="SUPFAM" id="SSF56672">
    <property type="entry name" value="DNA/RNA polymerases"/>
    <property type="match status" value="1"/>
</dbReference>
<sequence length="540" mass="62928">MLLTEPELIRKRWKEYIEELYDKNGKPRENEFDFENEIDVAVDSKGPGILEDEIETAIRQMKDKKAEGIDEIPAELLKKLDGNAKKELIKICQEMYERGEWPDDFTKSIIVTMEKKPNATDCVDHRTLSLIPHASKIMLKVLTKRLEAKASYLIGKTQFGFRRGCGTREAIGIMRMLYERCLEHDMDVYVCFVDFEKAFDRVNWKKLMEILKKIGVDWKDRRLIKNLYLNQEAIVRVASGMSEPAEIGRGVRQGCLLSPLLFSIYAEMMMIEAMGEAEEGIRVGGALLKDVRFADDQAMVASSEAGLQRLLDLLVERGKQYDMKINVKKTKVMRISRKAGQVVNIVVDGQAVEQVTKFRYLGVLITEDGRCTAEIKARIAMAKDAFNKRRELLTQRMGRKLKKKIIKAVVWSVALYGSETWTIRKEELDRLQAFEMWIWRRMERISWKDKITNVQVLKQVEEERQLLNVIKRRKAVWFGHILRGNGLLIDVIEGRIEGKRPRGRIRTMMLDDLKNDFKDGFYCEMKRFAQDRLNWKTFYA</sequence>
<dbReference type="PROSITE" id="PS50878">
    <property type="entry name" value="RT_POL"/>
    <property type="match status" value="1"/>
</dbReference>